<dbReference type="PANTHER" id="PTHR36386:SF1">
    <property type="entry name" value="OS06G0683900 PROTEIN"/>
    <property type="match status" value="1"/>
</dbReference>
<dbReference type="Proteomes" id="UP000231279">
    <property type="component" value="Unassembled WGS sequence"/>
</dbReference>
<evidence type="ECO:0000256" key="1">
    <source>
        <dbReference type="SAM" id="Coils"/>
    </source>
</evidence>
<sequence>MSMVQFAKSMDSSVDLHLWNNVTSDDGENSEDLNANRQPWWLIFSNPNAYFDYVSAHPSRNRDKIIEKSRIKGVLKKGFEENIFLDSKSGKEIRDEKTIDEEIESEIFRLKSRLEALKLEKAKMSTKVVEKKDRVVSAKFLWQTEIFFS</sequence>
<comment type="caution">
    <text evidence="2">The sequence shown here is derived from an EMBL/GenBank/DDBJ whole genome shotgun (WGS) entry which is preliminary data.</text>
</comment>
<accession>A0A2G9H195</accession>
<organism evidence="2 3">
    <name type="scientific">Handroanthus impetiginosus</name>
    <dbReference type="NCBI Taxonomy" id="429701"/>
    <lineage>
        <taxon>Eukaryota</taxon>
        <taxon>Viridiplantae</taxon>
        <taxon>Streptophyta</taxon>
        <taxon>Embryophyta</taxon>
        <taxon>Tracheophyta</taxon>
        <taxon>Spermatophyta</taxon>
        <taxon>Magnoliopsida</taxon>
        <taxon>eudicotyledons</taxon>
        <taxon>Gunneridae</taxon>
        <taxon>Pentapetalae</taxon>
        <taxon>asterids</taxon>
        <taxon>lamiids</taxon>
        <taxon>Lamiales</taxon>
        <taxon>Bignoniaceae</taxon>
        <taxon>Crescentiina</taxon>
        <taxon>Tabebuia alliance</taxon>
        <taxon>Handroanthus</taxon>
    </lineage>
</organism>
<keyword evidence="3" id="KW-1185">Reference proteome</keyword>
<dbReference type="PANTHER" id="PTHR36386">
    <property type="entry name" value="OS06G0683900 PROTEIN"/>
    <property type="match status" value="1"/>
</dbReference>
<feature type="coiled-coil region" evidence="1">
    <location>
        <begin position="100"/>
        <end position="134"/>
    </location>
</feature>
<gene>
    <name evidence="2" type="ORF">CDL12_16095</name>
</gene>
<dbReference type="OrthoDB" id="1932658at2759"/>
<dbReference type="EMBL" id="NKXS01002972">
    <property type="protein sequence ID" value="PIN11304.1"/>
    <property type="molecule type" value="Genomic_DNA"/>
</dbReference>
<name>A0A2G9H195_9LAMI</name>
<evidence type="ECO:0000313" key="2">
    <source>
        <dbReference type="EMBL" id="PIN11304.1"/>
    </source>
</evidence>
<proteinExistence type="predicted"/>
<protein>
    <submittedName>
        <fullName evidence="2">Uncharacterized protein</fullName>
    </submittedName>
</protein>
<keyword evidence="1" id="KW-0175">Coiled coil</keyword>
<evidence type="ECO:0000313" key="3">
    <source>
        <dbReference type="Proteomes" id="UP000231279"/>
    </source>
</evidence>
<dbReference type="AlphaFoldDB" id="A0A2G9H195"/>
<reference evidence="3" key="1">
    <citation type="journal article" date="2018" name="Gigascience">
        <title>Genome assembly of the Pink Ipe (Handroanthus impetiginosus, Bignoniaceae), a highly valued, ecologically keystone Neotropical timber forest tree.</title>
        <authorList>
            <person name="Silva-Junior O.B."/>
            <person name="Grattapaglia D."/>
            <person name="Novaes E."/>
            <person name="Collevatti R.G."/>
        </authorList>
    </citation>
    <scope>NUCLEOTIDE SEQUENCE [LARGE SCALE GENOMIC DNA]</scope>
    <source>
        <strain evidence="3">cv. UFG-1</strain>
    </source>
</reference>